<sequence length="118" mass="13345">MEPMDCENCITLCTKPVSNQPLLQLTRSQNRGELLYPSDKLLFVLHTLRAFADRALQEDQTLQKPLSTLVEYAVPVLCASKLLKCKSNDSNEHRLKLMNLIGSFPEAAPLQQCIQCNR</sequence>
<protein>
    <submittedName>
        <fullName evidence="1">Uncharacterized protein</fullName>
    </submittedName>
</protein>
<gene>
    <name evidence="1" type="ORF">HPB49_002823</name>
</gene>
<keyword evidence="2" id="KW-1185">Reference proteome</keyword>
<name>A0ACB8CNZ1_DERSI</name>
<reference evidence="1" key="1">
    <citation type="submission" date="2020-05" db="EMBL/GenBank/DDBJ databases">
        <title>Large-scale comparative analyses of tick genomes elucidate their genetic diversity and vector capacities.</title>
        <authorList>
            <person name="Jia N."/>
            <person name="Wang J."/>
            <person name="Shi W."/>
            <person name="Du L."/>
            <person name="Sun Y."/>
            <person name="Zhan W."/>
            <person name="Jiang J."/>
            <person name="Wang Q."/>
            <person name="Zhang B."/>
            <person name="Ji P."/>
            <person name="Sakyi L.B."/>
            <person name="Cui X."/>
            <person name="Yuan T."/>
            <person name="Jiang B."/>
            <person name="Yang W."/>
            <person name="Lam T.T.-Y."/>
            <person name="Chang Q."/>
            <person name="Ding S."/>
            <person name="Wang X."/>
            <person name="Zhu J."/>
            <person name="Ruan X."/>
            <person name="Zhao L."/>
            <person name="Wei J."/>
            <person name="Que T."/>
            <person name="Du C."/>
            <person name="Cheng J."/>
            <person name="Dai P."/>
            <person name="Han X."/>
            <person name="Huang E."/>
            <person name="Gao Y."/>
            <person name="Liu J."/>
            <person name="Shao H."/>
            <person name="Ye R."/>
            <person name="Li L."/>
            <person name="Wei W."/>
            <person name="Wang X."/>
            <person name="Wang C."/>
            <person name="Yang T."/>
            <person name="Huo Q."/>
            <person name="Li W."/>
            <person name="Guo W."/>
            <person name="Chen H."/>
            <person name="Zhou L."/>
            <person name="Ni X."/>
            <person name="Tian J."/>
            <person name="Zhou Y."/>
            <person name="Sheng Y."/>
            <person name="Liu T."/>
            <person name="Pan Y."/>
            <person name="Xia L."/>
            <person name="Li J."/>
            <person name="Zhao F."/>
            <person name="Cao W."/>
        </authorList>
    </citation>
    <scope>NUCLEOTIDE SEQUENCE</scope>
    <source>
        <strain evidence="1">Dsil-2018</strain>
    </source>
</reference>
<dbReference type="EMBL" id="CM023474">
    <property type="protein sequence ID" value="KAH7948861.1"/>
    <property type="molecule type" value="Genomic_DNA"/>
</dbReference>
<comment type="caution">
    <text evidence="1">The sequence shown here is derived from an EMBL/GenBank/DDBJ whole genome shotgun (WGS) entry which is preliminary data.</text>
</comment>
<proteinExistence type="predicted"/>
<accession>A0ACB8CNZ1</accession>
<dbReference type="Proteomes" id="UP000821865">
    <property type="component" value="Chromosome 5"/>
</dbReference>
<evidence type="ECO:0000313" key="2">
    <source>
        <dbReference type="Proteomes" id="UP000821865"/>
    </source>
</evidence>
<organism evidence="1 2">
    <name type="scientific">Dermacentor silvarum</name>
    <name type="common">Tick</name>
    <dbReference type="NCBI Taxonomy" id="543639"/>
    <lineage>
        <taxon>Eukaryota</taxon>
        <taxon>Metazoa</taxon>
        <taxon>Ecdysozoa</taxon>
        <taxon>Arthropoda</taxon>
        <taxon>Chelicerata</taxon>
        <taxon>Arachnida</taxon>
        <taxon>Acari</taxon>
        <taxon>Parasitiformes</taxon>
        <taxon>Ixodida</taxon>
        <taxon>Ixodoidea</taxon>
        <taxon>Ixodidae</taxon>
        <taxon>Rhipicephalinae</taxon>
        <taxon>Dermacentor</taxon>
    </lineage>
</organism>
<evidence type="ECO:0000313" key="1">
    <source>
        <dbReference type="EMBL" id="KAH7948861.1"/>
    </source>
</evidence>